<accession>A0A7S9ILU1</accession>
<dbReference type="Gene3D" id="3.40.50.2000">
    <property type="entry name" value="Glycogen Phosphorylase B"/>
    <property type="match status" value="1"/>
</dbReference>
<dbReference type="Pfam" id="PF00534">
    <property type="entry name" value="Glycos_transf_1"/>
    <property type="match status" value="1"/>
</dbReference>
<dbReference type="InterPro" id="IPR001296">
    <property type="entry name" value="Glyco_trans_1"/>
</dbReference>
<dbReference type="PANTHER" id="PTHR46401">
    <property type="entry name" value="GLYCOSYLTRANSFERASE WBBK-RELATED"/>
    <property type="match status" value="1"/>
</dbReference>
<dbReference type="SUPFAM" id="SSF53756">
    <property type="entry name" value="UDP-Glycosyltransferase/glycogen phosphorylase"/>
    <property type="match status" value="1"/>
</dbReference>
<feature type="domain" description="Glycosyl transferase family 1" evidence="2">
    <location>
        <begin position="10"/>
        <end position="99"/>
    </location>
</feature>
<evidence type="ECO:0000313" key="3">
    <source>
        <dbReference type="EMBL" id="QPG51212.1"/>
    </source>
</evidence>
<evidence type="ECO:0000313" key="4">
    <source>
        <dbReference type="Proteomes" id="UP000594632"/>
    </source>
</evidence>
<dbReference type="PANTHER" id="PTHR46401:SF2">
    <property type="entry name" value="GLYCOSYLTRANSFERASE WBBK-RELATED"/>
    <property type="match status" value="1"/>
</dbReference>
<evidence type="ECO:0000259" key="2">
    <source>
        <dbReference type="Pfam" id="PF00534"/>
    </source>
</evidence>
<gene>
    <name evidence="3" type="ORF">HFC64_01275</name>
</gene>
<dbReference type="EMBL" id="CP050869">
    <property type="protein sequence ID" value="QPG51212.1"/>
    <property type="molecule type" value="Genomic_DNA"/>
</dbReference>
<reference evidence="3 4" key="1">
    <citation type="journal article" date="2020" name="Nat. Commun.">
        <title>The structures of two archaeal type IV pili illuminate evolutionary relationships.</title>
        <authorList>
            <person name="Wang F."/>
            <person name="Baquero D.P."/>
            <person name="Su Z."/>
            <person name="Beltran L.C."/>
            <person name="Prangishvili D."/>
            <person name="Krupovic M."/>
            <person name="Egelman E.H."/>
        </authorList>
    </citation>
    <scope>NUCLEOTIDE SEQUENCE [LARGE SCALE GENOMIC DNA]</scope>
    <source>
        <strain evidence="3 4">POZ149</strain>
    </source>
</reference>
<keyword evidence="1 3" id="KW-0808">Transferase</keyword>
<dbReference type="AlphaFoldDB" id="A0A7S9ILU1"/>
<evidence type="ECO:0000256" key="1">
    <source>
        <dbReference type="ARBA" id="ARBA00022679"/>
    </source>
</evidence>
<name>A0A7S9ILU1_SACSO</name>
<sequence length="131" mass="14966">MVKQARSFGIEVIENVSEEEKFEILSKARALVLPSHQESFSVTILEALAVGTPVITYDLPSLTSTYNFKPVFFVKEFDVKGLVNTALEVYNMKKIEEMFNDERLEEFIKMHSSWDNVSNAVDKLITEAIQE</sequence>
<protein>
    <submittedName>
        <fullName evidence="3">Glycosyltransferase</fullName>
    </submittedName>
</protein>
<organism evidence="3 4">
    <name type="scientific">Saccharolobus solfataricus</name>
    <name type="common">Sulfolobus solfataricus</name>
    <dbReference type="NCBI Taxonomy" id="2287"/>
    <lineage>
        <taxon>Archaea</taxon>
        <taxon>Thermoproteota</taxon>
        <taxon>Thermoprotei</taxon>
        <taxon>Sulfolobales</taxon>
        <taxon>Sulfolobaceae</taxon>
        <taxon>Saccharolobus</taxon>
    </lineage>
</organism>
<proteinExistence type="predicted"/>
<dbReference type="GO" id="GO:0016757">
    <property type="term" value="F:glycosyltransferase activity"/>
    <property type="evidence" value="ECO:0007669"/>
    <property type="project" value="InterPro"/>
</dbReference>
<dbReference type="Proteomes" id="UP000594632">
    <property type="component" value="Chromosome"/>
</dbReference>